<name>A0A9W4MH87_9ACTN</name>
<dbReference type="EMBL" id="CAJVAX010000017">
    <property type="protein sequence ID" value="CAG7642989.1"/>
    <property type="molecule type" value="Genomic_DNA"/>
</dbReference>
<reference evidence="5" key="1">
    <citation type="submission" date="2021-06" db="EMBL/GenBank/DDBJ databases">
        <authorList>
            <person name="Arsene-Ploetze F."/>
        </authorList>
    </citation>
    <scope>NUCLEOTIDE SEQUENCE</scope>
    <source>
        <strain evidence="5">SBRY1</strain>
    </source>
</reference>
<dbReference type="PANTHER" id="PTHR30627:SF24">
    <property type="entry name" value="PENICILLIN-BINDING PROTEIN 4B"/>
    <property type="match status" value="1"/>
</dbReference>
<feature type="domain" description="NTF2-like N-terminal transpeptidase" evidence="4">
    <location>
        <begin position="84"/>
        <end position="189"/>
    </location>
</feature>
<feature type="transmembrane region" description="Helical" evidence="2">
    <location>
        <begin position="26"/>
        <end position="48"/>
    </location>
</feature>
<dbReference type="InterPro" id="IPR012338">
    <property type="entry name" value="Beta-lactam/transpept-like"/>
</dbReference>
<dbReference type="GO" id="GO:0005886">
    <property type="term" value="C:plasma membrane"/>
    <property type="evidence" value="ECO:0007669"/>
    <property type="project" value="TreeGrafter"/>
</dbReference>
<evidence type="ECO:0000259" key="4">
    <source>
        <dbReference type="Pfam" id="PF05223"/>
    </source>
</evidence>
<dbReference type="GO" id="GO:0071972">
    <property type="term" value="F:peptidoglycan L,D-transpeptidase activity"/>
    <property type="evidence" value="ECO:0007669"/>
    <property type="project" value="TreeGrafter"/>
</dbReference>
<protein>
    <submittedName>
        <fullName evidence="5">NTF2-like N-terminal transpeptidase domain-containing protein</fullName>
    </submittedName>
</protein>
<dbReference type="GO" id="GO:0008658">
    <property type="term" value="F:penicillin binding"/>
    <property type="evidence" value="ECO:0007669"/>
    <property type="project" value="InterPro"/>
</dbReference>
<dbReference type="PANTHER" id="PTHR30627">
    <property type="entry name" value="PEPTIDOGLYCAN D,D-TRANSPEPTIDASE"/>
    <property type="match status" value="1"/>
</dbReference>
<organism evidence="5 6">
    <name type="scientific">Actinacidiphila bryophytorum</name>
    <dbReference type="NCBI Taxonomy" id="1436133"/>
    <lineage>
        <taxon>Bacteria</taxon>
        <taxon>Bacillati</taxon>
        <taxon>Actinomycetota</taxon>
        <taxon>Actinomycetes</taxon>
        <taxon>Kitasatosporales</taxon>
        <taxon>Streptomycetaceae</taxon>
        <taxon>Actinacidiphila</taxon>
    </lineage>
</organism>
<evidence type="ECO:0000256" key="2">
    <source>
        <dbReference type="SAM" id="Phobius"/>
    </source>
</evidence>
<dbReference type="Proteomes" id="UP001153328">
    <property type="component" value="Unassembled WGS sequence"/>
</dbReference>
<feature type="domain" description="Penicillin-binding protein transpeptidase" evidence="3">
    <location>
        <begin position="290"/>
        <end position="564"/>
    </location>
</feature>
<evidence type="ECO:0000259" key="3">
    <source>
        <dbReference type="Pfam" id="PF00905"/>
    </source>
</evidence>
<gene>
    <name evidence="5" type="ORF">SBRY_30726</name>
</gene>
<dbReference type="AlphaFoldDB" id="A0A9W4MH87"/>
<keyword evidence="6" id="KW-1185">Reference proteome</keyword>
<sequence length="567" mass="57702">MAALVGWRGQHMRGESGVPVTRSVKIGIVGAVFTAMVGVAGFGAYNIYTGLNAGDGLRTPAVRTQASDAPPASAAPLSAKEIARTAQEFLAAWSAGDTTGAAALTDAPYTASTALTAYASGAHVDSVKAVPGAATPGGERFTVTAHLSYGGQNSTWTYASSLTVTRDSTGDPAVAWSSAVLNPELGDGDVLLTGTQDTADVEVTDRAGNELTGDRYPSLTRIIADLKQRYADQLPSGTPAVGTWVHKADGSDGPMLHVLRKGAGVRLRTTLDSAVQSAAEKAVAGKDQAGVTAVDTRSGAVLAIAYSPAEGVDWALMEDSAPGSTFKIVTAAALLDSGMTPSSTAPCKADDNYANGRMYHNDSPTLHRADATLAWDFAMSCNTGFIRQAGRLGAHGLKTAAARFGLTQEWSVGTPTLDGRPTMPSSSAPDELTSEMIGQGELRMSPLVMASVAATAASGDFHQPLLVDRSLVAGPVATAPGLSSRVSQGLRQMMRDAITTGTAHGVMGRFGPDSGAKTGSAELAGQDTTNGWFTAYAGRVAAAAVVHDAGHGNTSAGPIVAAVLAAG</sequence>
<accession>A0A9W4MH87</accession>
<dbReference type="InterPro" id="IPR001460">
    <property type="entry name" value="PCN-bd_Tpept"/>
</dbReference>
<dbReference type="GO" id="GO:0046677">
    <property type="term" value="P:response to antibiotic"/>
    <property type="evidence" value="ECO:0007669"/>
    <property type="project" value="InterPro"/>
</dbReference>
<dbReference type="Pfam" id="PF00905">
    <property type="entry name" value="Transpeptidase"/>
    <property type="match status" value="1"/>
</dbReference>
<keyword evidence="2" id="KW-1133">Transmembrane helix</keyword>
<evidence type="ECO:0000256" key="1">
    <source>
        <dbReference type="SAM" id="MobiDB-lite"/>
    </source>
</evidence>
<dbReference type="Pfam" id="PF05223">
    <property type="entry name" value="MecA_N"/>
    <property type="match status" value="1"/>
</dbReference>
<dbReference type="Gene3D" id="3.40.710.10">
    <property type="entry name" value="DD-peptidase/beta-lactamase superfamily"/>
    <property type="match status" value="1"/>
</dbReference>
<dbReference type="GO" id="GO:0071555">
    <property type="term" value="P:cell wall organization"/>
    <property type="evidence" value="ECO:0007669"/>
    <property type="project" value="TreeGrafter"/>
</dbReference>
<proteinExistence type="predicted"/>
<dbReference type="SUPFAM" id="SSF56601">
    <property type="entry name" value="beta-lactamase/transpeptidase-like"/>
    <property type="match status" value="1"/>
</dbReference>
<feature type="region of interest" description="Disordered" evidence="1">
    <location>
        <begin position="412"/>
        <end position="432"/>
    </location>
</feature>
<keyword evidence="2" id="KW-0812">Transmembrane</keyword>
<comment type="caution">
    <text evidence="5">The sequence shown here is derived from an EMBL/GenBank/DDBJ whole genome shotgun (WGS) entry which is preliminary data.</text>
</comment>
<dbReference type="InterPro" id="IPR050515">
    <property type="entry name" value="Beta-lactam/transpept"/>
</dbReference>
<keyword evidence="2" id="KW-0472">Membrane</keyword>
<dbReference type="InterPro" id="IPR007887">
    <property type="entry name" value="MecA_N"/>
</dbReference>
<evidence type="ECO:0000313" key="6">
    <source>
        <dbReference type="Proteomes" id="UP001153328"/>
    </source>
</evidence>
<evidence type="ECO:0000313" key="5">
    <source>
        <dbReference type="EMBL" id="CAG7642989.1"/>
    </source>
</evidence>